<sequence>MIISSHQPRNRNRYRTPEELIKKRLDSNTRSAAGTYQEQTKKIIVLPGPAILAPPGVYPLCLDTGGTALFTALHATVVRDEYEDDVGLSETFAIIHRLWFPATV</sequence>
<keyword evidence="2" id="KW-1185">Reference proteome</keyword>
<evidence type="ECO:0000313" key="2">
    <source>
        <dbReference type="Proteomes" id="UP000299102"/>
    </source>
</evidence>
<organism evidence="1 2">
    <name type="scientific">Eumeta variegata</name>
    <name type="common">Bagworm moth</name>
    <name type="synonym">Eumeta japonica</name>
    <dbReference type="NCBI Taxonomy" id="151549"/>
    <lineage>
        <taxon>Eukaryota</taxon>
        <taxon>Metazoa</taxon>
        <taxon>Ecdysozoa</taxon>
        <taxon>Arthropoda</taxon>
        <taxon>Hexapoda</taxon>
        <taxon>Insecta</taxon>
        <taxon>Pterygota</taxon>
        <taxon>Neoptera</taxon>
        <taxon>Endopterygota</taxon>
        <taxon>Lepidoptera</taxon>
        <taxon>Glossata</taxon>
        <taxon>Ditrysia</taxon>
        <taxon>Tineoidea</taxon>
        <taxon>Psychidae</taxon>
        <taxon>Oiketicinae</taxon>
        <taxon>Eumeta</taxon>
    </lineage>
</organism>
<dbReference type="Proteomes" id="UP000299102">
    <property type="component" value="Unassembled WGS sequence"/>
</dbReference>
<dbReference type="EMBL" id="BGZK01000519">
    <property type="protein sequence ID" value="GBP48243.1"/>
    <property type="molecule type" value="Genomic_DNA"/>
</dbReference>
<comment type="caution">
    <text evidence="1">The sequence shown here is derived from an EMBL/GenBank/DDBJ whole genome shotgun (WGS) entry which is preliminary data.</text>
</comment>
<evidence type="ECO:0000313" key="1">
    <source>
        <dbReference type="EMBL" id="GBP48243.1"/>
    </source>
</evidence>
<gene>
    <name evidence="1" type="ORF">EVAR_96832_1</name>
</gene>
<accession>A0A4C1WB17</accession>
<reference evidence="1 2" key="1">
    <citation type="journal article" date="2019" name="Commun. Biol.">
        <title>The bagworm genome reveals a unique fibroin gene that provides high tensile strength.</title>
        <authorList>
            <person name="Kono N."/>
            <person name="Nakamura H."/>
            <person name="Ohtoshi R."/>
            <person name="Tomita M."/>
            <person name="Numata K."/>
            <person name="Arakawa K."/>
        </authorList>
    </citation>
    <scope>NUCLEOTIDE SEQUENCE [LARGE SCALE GENOMIC DNA]</scope>
</reference>
<name>A0A4C1WB17_EUMVA</name>
<dbReference type="AlphaFoldDB" id="A0A4C1WB17"/>
<protein>
    <submittedName>
        <fullName evidence="1">Uncharacterized protein</fullName>
    </submittedName>
</protein>
<proteinExistence type="predicted"/>